<dbReference type="GO" id="GO:0008270">
    <property type="term" value="F:zinc ion binding"/>
    <property type="evidence" value="ECO:0007669"/>
    <property type="project" value="UniProtKB-KW"/>
</dbReference>
<keyword evidence="1" id="KW-0862">Zinc</keyword>
<keyword evidence="5" id="KW-1185">Reference proteome</keyword>
<keyword evidence="1" id="KW-0479">Metal-binding</keyword>
<accession>A0AAV4XL24</accession>
<name>A0AAV4XL24_CAEEX</name>
<dbReference type="PANTHER" id="PTHR19446">
    <property type="entry name" value="REVERSE TRANSCRIPTASES"/>
    <property type="match status" value="1"/>
</dbReference>
<dbReference type="Proteomes" id="UP001054945">
    <property type="component" value="Unassembled WGS sequence"/>
</dbReference>
<evidence type="ECO:0000256" key="2">
    <source>
        <dbReference type="SAM" id="MobiDB-lite"/>
    </source>
</evidence>
<dbReference type="PROSITE" id="PS00028">
    <property type="entry name" value="ZINC_FINGER_C2H2_1"/>
    <property type="match status" value="1"/>
</dbReference>
<comment type="caution">
    <text evidence="4">The sequence shown here is derived from an EMBL/GenBank/DDBJ whole genome shotgun (WGS) entry which is preliminary data.</text>
</comment>
<evidence type="ECO:0000313" key="5">
    <source>
        <dbReference type="Proteomes" id="UP001054945"/>
    </source>
</evidence>
<organism evidence="4 5">
    <name type="scientific">Caerostris extrusa</name>
    <name type="common">Bark spider</name>
    <name type="synonym">Caerostris bankana</name>
    <dbReference type="NCBI Taxonomy" id="172846"/>
    <lineage>
        <taxon>Eukaryota</taxon>
        <taxon>Metazoa</taxon>
        <taxon>Ecdysozoa</taxon>
        <taxon>Arthropoda</taxon>
        <taxon>Chelicerata</taxon>
        <taxon>Arachnida</taxon>
        <taxon>Araneae</taxon>
        <taxon>Araneomorphae</taxon>
        <taxon>Entelegynae</taxon>
        <taxon>Araneoidea</taxon>
        <taxon>Araneidae</taxon>
        <taxon>Caerostris</taxon>
    </lineage>
</organism>
<sequence>MKTSLIVDFPLCGEVVCPEENCTHSFVCISWSSVVWSVRKHLLIHHNLPGVKTRLRCGICRTNIAKLVKQHQCLKSIDLYVPATHCLWKCDPCSITFHSEASLRNHLAAHKKAALRDAAPKLSLPTPSIKKRNRRKRGAKVSSDINDPSTVSDPAAVLAQPVLQKDIHVRPDETVQGPLAHFLDPLDIFLADQFSANTFGAFEDLVEDITQAAITHLFPDGPPSNGTSSQAIAINVDDPATCQRLYTRNRRRTVREIVGNVGERCKIPLDNLALPHSAIFNALRCNGVGETLVRLVEDIYTASSTSILTEEGVSPYIPISSGVKQGCPLSGLLFNIAIDPVLRKFRALAHHTKSLPLRTTSVFLLTRPMSCSWDLTKFNSSSGNFISILTRASPFLSTSMGLHLLGYLTLSSSLVPTGLPLMEGEFHRFLGKPVGFNPVPDYSSINDLAELGAKLARSKLTPWQRIDSLKSFFLPLPSVPHEDGSISQRSTRLGRLPDDATIGAFLSGEVEGEFSTSSNRYSNTWTVARVASRRLGICWTFEDSSPFLSFADLTLKANSRRKILFSIRDRLRTTRSTALLQKINQGKWLASPQPAPTSSPMGPTLGSLIGDLSIVLV</sequence>
<evidence type="ECO:0000256" key="1">
    <source>
        <dbReference type="PROSITE-ProRule" id="PRU00042"/>
    </source>
</evidence>
<evidence type="ECO:0000259" key="3">
    <source>
        <dbReference type="PROSITE" id="PS50157"/>
    </source>
</evidence>
<dbReference type="AlphaFoldDB" id="A0AAV4XL24"/>
<evidence type="ECO:0000313" key="4">
    <source>
        <dbReference type="EMBL" id="GIY95372.1"/>
    </source>
</evidence>
<dbReference type="EMBL" id="BPLR01000509">
    <property type="protein sequence ID" value="GIY95372.1"/>
    <property type="molecule type" value="Genomic_DNA"/>
</dbReference>
<gene>
    <name evidence="4" type="primary">pol_1411</name>
    <name evidence="4" type="ORF">CEXT_570011</name>
</gene>
<proteinExistence type="predicted"/>
<reference evidence="4 5" key="1">
    <citation type="submission" date="2021-06" db="EMBL/GenBank/DDBJ databases">
        <title>Caerostris extrusa draft genome.</title>
        <authorList>
            <person name="Kono N."/>
            <person name="Arakawa K."/>
        </authorList>
    </citation>
    <scope>NUCLEOTIDE SEQUENCE [LARGE SCALE GENOMIC DNA]</scope>
</reference>
<dbReference type="InterPro" id="IPR013087">
    <property type="entry name" value="Znf_C2H2_type"/>
</dbReference>
<dbReference type="PROSITE" id="PS50157">
    <property type="entry name" value="ZINC_FINGER_C2H2_2"/>
    <property type="match status" value="1"/>
</dbReference>
<feature type="region of interest" description="Disordered" evidence="2">
    <location>
        <begin position="123"/>
        <end position="147"/>
    </location>
</feature>
<feature type="domain" description="C2H2-type" evidence="3">
    <location>
        <begin position="88"/>
        <end position="110"/>
    </location>
</feature>
<keyword evidence="1" id="KW-0863">Zinc-finger</keyword>
<feature type="compositionally biased region" description="Basic residues" evidence="2">
    <location>
        <begin position="129"/>
        <end position="139"/>
    </location>
</feature>
<protein>
    <submittedName>
        <fullName evidence="4">Retrovirus-related Pol polyprotein from type-2 retrotransposable element R2DM</fullName>
    </submittedName>
</protein>